<dbReference type="PATRIC" id="fig|1348973.3.peg.3221"/>
<evidence type="ECO:0000259" key="7">
    <source>
        <dbReference type="PROSITE" id="PS51007"/>
    </source>
</evidence>
<name>A0A072NIL1_SCHAZ</name>
<comment type="caution">
    <text evidence="8">The sequence shown here is derived from an EMBL/GenBank/DDBJ whole genome shotgun (WGS) entry which is preliminary data.</text>
</comment>
<evidence type="ECO:0000256" key="4">
    <source>
        <dbReference type="PROSITE-ProRule" id="PRU00433"/>
    </source>
</evidence>
<dbReference type="PROSITE" id="PS51007">
    <property type="entry name" value="CYTC"/>
    <property type="match status" value="1"/>
</dbReference>
<keyword evidence="2 4" id="KW-0479">Metal-binding</keyword>
<keyword evidence="1 4" id="KW-0349">Heme</keyword>
<dbReference type="Proteomes" id="UP000027936">
    <property type="component" value="Unassembled WGS sequence"/>
</dbReference>
<evidence type="ECO:0000256" key="2">
    <source>
        <dbReference type="ARBA" id="ARBA00022723"/>
    </source>
</evidence>
<evidence type="ECO:0000313" key="9">
    <source>
        <dbReference type="Proteomes" id="UP000027936"/>
    </source>
</evidence>
<feature type="transmembrane region" description="Helical" evidence="6">
    <location>
        <begin position="7"/>
        <end position="25"/>
    </location>
</feature>
<keyword evidence="6" id="KW-0472">Membrane</keyword>
<keyword evidence="6" id="KW-0812">Transmembrane</keyword>
<dbReference type="SUPFAM" id="SSF46626">
    <property type="entry name" value="Cytochrome c"/>
    <property type="match status" value="1"/>
</dbReference>
<dbReference type="Gene3D" id="1.10.760.10">
    <property type="entry name" value="Cytochrome c-like domain"/>
    <property type="match status" value="1"/>
</dbReference>
<evidence type="ECO:0000256" key="5">
    <source>
        <dbReference type="SAM" id="MobiDB-lite"/>
    </source>
</evidence>
<protein>
    <recommendedName>
        <fullName evidence="7">Cytochrome c domain-containing protein</fullName>
    </recommendedName>
</protein>
<dbReference type="OrthoDB" id="2680585at2"/>
<feature type="domain" description="Cytochrome c" evidence="7">
    <location>
        <begin position="66"/>
        <end position="151"/>
    </location>
</feature>
<dbReference type="AlphaFoldDB" id="A0A072NIL1"/>
<keyword evidence="6" id="KW-1133">Transmembrane helix</keyword>
<reference evidence="8 9" key="1">
    <citation type="submission" date="2014-04" db="EMBL/GenBank/DDBJ databases">
        <title>Draft genome sequence of Bacillus azotoformans MEV2011, a (co-) denitrifying strain unable to grow in the presence of oxygen.</title>
        <authorList>
            <person name="Nielsen M."/>
            <person name="Schreiber L."/>
            <person name="Finster K."/>
            <person name="Schramm A."/>
        </authorList>
    </citation>
    <scope>NUCLEOTIDE SEQUENCE [LARGE SCALE GENOMIC DNA]</scope>
    <source>
        <strain evidence="8 9">MEV2011</strain>
    </source>
</reference>
<dbReference type="GO" id="GO:0046872">
    <property type="term" value="F:metal ion binding"/>
    <property type="evidence" value="ECO:0007669"/>
    <property type="project" value="UniProtKB-KW"/>
</dbReference>
<keyword evidence="3 4" id="KW-0408">Iron</keyword>
<organism evidence="8 9">
    <name type="scientific">Schinkia azotoformans MEV2011</name>
    <dbReference type="NCBI Taxonomy" id="1348973"/>
    <lineage>
        <taxon>Bacteria</taxon>
        <taxon>Bacillati</taxon>
        <taxon>Bacillota</taxon>
        <taxon>Bacilli</taxon>
        <taxon>Bacillales</taxon>
        <taxon>Bacillaceae</taxon>
        <taxon>Calidifontibacillus/Schinkia group</taxon>
        <taxon>Schinkia</taxon>
    </lineage>
</organism>
<evidence type="ECO:0000256" key="1">
    <source>
        <dbReference type="ARBA" id="ARBA00022617"/>
    </source>
</evidence>
<feature type="compositionally biased region" description="Polar residues" evidence="5">
    <location>
        <begin position="40"/>
        <end position="65"/>
    </location>
</feature>
<dbReference type="InterPro" id="IPR009056">
    <property type="entry name" value="Cyt_c-like_dom"/>
</dbReference>
<gene>
    <name evidence="8" type="ORF">M670_03342</name>
</gene>
<dbReference type="EMBL" id="JJRY01000014">
    <property type="protein sequence ID" value="KEF37534.1"/>
    <property type="molecule type" value="Genomic_DNA"/>
</dbReference>
<proteinExistence type="predicted"/>
<dbReference type="GO" id="GO:0020037">
    <property type="term" value="F:heme binding"/>
    <property type="evidence" value="ECO:0007669"/>
    <property type="project" value="InterPro"/>
</dbReference>
<sequence length="153" mass="16506">MNKVFRWILFLVVGIVVGFMVSLLFNNDKQVATTEPPPQTESANTSEAADATNKTAGQTTETAQPNLAEHTDNILVQKGCIACHAVSPIGAKGNGTAPDLAIAYDDVKNRFGKSLEEFLEEPEGTMSAVFGTSPLTDEEKEKVISIVKEYSEQ</sequence>
<accession>A0A072NIL1</accession>
<dbReference type="GO" id="GO:0009055">
    <property type="term" value="F:electron transfer activity"/>
    <property type="evidence" value="ECO:0007669"/>
    <property type="project" value="InterPro"/>
</dbReference>
<dbReference type="InterPro" id="IPR036909">
    <property type="entry name" value="Cyt_c-like_dom_sf"/>
</dbReference>
<dbReference type="RefSeq" id="WP_035196879.1">
    <property type="nucleotide sequence ID" value="NZ_JJRY01000014.1"/>
</dbReference>
<evidence type="ECO:0000256" key="3">
    <source>
        <dbReference type="ARBA" id="ARBA00023004"/>
    </source>
</evidence>
<evidence type="ECO:0000313" key="8">
    <source>
        <dbReference type="EMBL" id="KEF37534.1"/>
    </source>
</evidence>
<evidence type="ECO:0000256" key="6">
    <source>
        <dbReference type="SAM" id="Phobius"/>
    </source>
</evidence>
<feature type="region of interest" description="Disordered" evidence="5">
    <location>
        <begin position="31"/>
        <end position="65"/>
    </location>
</feature>